<comment type="caution">
    <text evidence="2">The sequence shown here is derived from an EMBL/GenBank/DDBJ whole genome shotgun (WGS) entry which is preliminary data.</text>
</comment>
<organism evidence="2 3">
    <name type="scientific">Williamsia marianensis</name>
    <dbReference type="NCBI Taxonomy" id="85044"/>
    <lineage>
        <taxon>Bacteria</taxon>
        <taxon>Bacillati</taxon>
        <taxon>Actinomycetota</taxon>
        <taxon>Actinomycetes</taxon>
        <taxon>Mycobacteriales</taxon>
        <taxon>Nocardiaceae</taxon>
        <taxon>Williamsia</taxon>
    </lineage>
</organism>
<dbReference type="Proteomes" id="UP000225108">
    <property type="component" value="Unassembled WGS sequence"/>
</dbReference>
<dbReference type="RefSeq" id="WP_099381490.1">
    <property type="nucleotide sequence ID" value="NZ_PEBD01000004.1"/>
</dbReference>
<dbReference type="InterPro" id="IPR007863">
    <property type="entry name" value="Peptidase_M16_C"/>
</dbReference>
<name>A0A2G3PTI0_WILMA</name>
<dbReference type="Gene3D" id="3.30.830.10">
    <property type="entry name" value="Metalloenzyme, LuxS/M16 peptidase-like"/>
    <property type="match status" value="1"/>
</dbReference>
<dbReference type="EMBL" id="PEBD01000004">
    <property type="protein sequence ID" value="PHV68352.1"/>
    <property type="molecule type" value="Genomic_DNA"/>
</dbReference>
<evidence type="ECO:0000313" key="3">
    <source>
        <dbReference type="Proteomes" id="UP000225108"/>
    </source>
</evidence>
<dbReference type="GO" id="GO:0046872">
    <property type="term" value="F:metal ion binding"/>
    <property type="evidence" value="ECO:0007669"/>
    <property type="project" value="InterPro"/>
</dbReference>
<dbReference type="InterPro" id="IPR011249">
    <property type="entry name" value="Metalloenz_LuxS/M16"/>
</dbReference>
<accession>A0A2G3PTI0</accession>
<evidence type="ECO:0000259" key="1">
    <source>
        <dbReference type="Pfam" id="PF05193"/>
    </source>
</evidence>
<feature type="domain" description="Peptidase M16 C-terminal" evidence="1">
    <location>
        <begin position="148"/>
        <end position="286"/>
    </location>
</feature>
<dbReference type="AlphaFoldDB" id="A0A2G3PTI0"/>
<gene>
    <name evidence="2" type="ORF">CSW57_03720</name>
</gene>
<proteinExistence type="predicted"/>
<reference evidence="2 3" key="1">
    <citation type="submission" date="2017-10" db="EMBL/GenBank/DDBJ databases">
        <title>The draft genome sequence of Williamsia sp. BULT 1.1 isolated from the semi-arid grassland soils from South Africa.</title>
        <authorList>
            <person name="Kabwe M.H."/>
            <person name="Govender N."/>
            <person name="Mutseka Lunga P."/>
            <person name="Vikram S."/>
            <person name="Makhalanyane T.P."/>
        </authorList>
    </citation>
    <scope>NUCLEOTIDE SEQUENCE [LARGE SCALE GENOMIC DNA]</scope>
    <source>
        <strain evidence="2 3">BULT 1.1</strain>
    </source>
</reference>
<dbReference type="Pfam" id="PF05193">
    <property type="entry name" value="Peptidase_M16_C"/>
    <property type="match status" value="1"/>
</dbReference>
<protein>
    <recommendedName>
        <fullName evidence="1">Peptidase M16 C-terminal domain-containing protein</fullName>
    </recommendedName>
</protein>
<sequence length="376" mass="41068">MTGLLTDDVLVRGSTDLMYVSLVATPAVEWGARSRLARTLTEGLHRAGIVSGRAHAGSEGIFVTATWRSDPRAVDDLVARLQSWRNAFADTMIAPTSPPTSSAELITALTFDTDDETDPTDGELTSILTTLSFDVVVGGGDCESALRSARDRICDVANTAVQNGVKPKWESARRTVRRPDVPARRWAQVPVRSSWVRWYRFIDPPTDTGERFARSLVNVAFGGVYGSHLVDCVRRQRGLSYSPQSTLLQRDGQHLLVVDVQTTPGDEDACDDAIRTALDQFAHRKLTRPSMVDAARYLIGRTIVDRDSLQSAVDERAAIYEGSLDSALDTTGSPEDLVARAGVDTLTRTVETMYEPDGFGAVVLSPDRSIGKWVEL</sequence>
<evidence type="ECO:0000313" key="2">
    <source>
        <dbReference type="EMBL" id="PHV68352.1"/>
    </source>
</evidence>
<dbReference type="SUPFAM" id="SSF63411">
    <property type="entry name" value="LuxS/MPP-like metallohydrolase"/>
    <property type="match status" value="1"/>
</dbReference>